<evidence type="ECO:0000256" key="1">
    <source>
        <dbReference type="SAM" id="Phobius"/>
    </source>
</evidence>
<protein>
    <submittedName>
        <fullName evidence="2">Uncharacterized membrane protein HdeD (DUF308 family)</fullName>
    </submittedName>
</protein>
<proteinExistence type="predicted"/>
<keyword evidence="1" id="KW-0812">Transmembrane</keyword>
<reference evidence="2 3" key="1">
    <citation type="submission" date="2020-03" db="EMBL/GenBank/DDBJ databases">
        <title>Genomic Encyclopedia of Type Strains, Phase IV (KMG-IV): sequencing the most valuable type-strain genomes for metagenomic binning, comparative biology and taxonomic classification.</title>
        <authorList>
            <person name="Goeker M."/>
        </authorList>
    </citation>
    <scope>NUCLEOTIDE SEQUENCE [LARGE SCALE GENOMIC DNA]</scope>
    <source>
        <strain evidence="2 3">DSM 16846</strain>
    </source>
</reference>
<keyword evidence="3" id="KW-1185">Reference proteome</keyword>
<sequence>MTATPDQRRARMTALCGGLILLLALGALLLPEVAASSGALVVGQLLLIAGLMELIAATGRRAARLPASLAGVVTMAAGAMFLAREETRFLPNITVMTFWLLLRTGLLTWATLQAGGSAVRRWTGIAAATDLALAAILILGLPLASIIVALFGTTSDLIASFAWVLALSFLATGAMLVQISICEREGAD</sequence>
<feature type="transmembrane region" description="Helical" evidence="1">
    <location>
        <begin position="131"/>
        <end position="151"/>
    </location>
</feature>
<dbReference type="AlphaFoldDB" id="A0A7X5Y6B5"/>
<feature type="transmembrane region" description="Helical" evidence="1">
    <location>
        <begin position="89"/>
        <end position="110"/>
    </location>
</feature>
<feature type="transmembrane region" description="Helical" evidence="1">
    <location>
        <begin position="157"/>
        <end position="177"/>
    </location>
</feature>
<feature type="transmembrane region" description="Helical" evidence="1">
    <location>
        <begin position="36"/>
        <end position="56"/>
    </location>
</feature>
<accession>A0A7X5Y6B5</accession>
<dbReference type="RefSeq" id="WP_168067143.1">
    <property type="nucleotide sequence ID" value="NZ_JAATJC010000001.1"/>
</dbReference>
<gene>
    <name evidence="2" type="ORF">GGQ97_000094</name>
</gene>
<comment type="caution">
    <text evidence="2">The sequence shown here is derived from an EMBL/GenBank/DDBJ whole genome shotgun (WGS) entry which is preliminary data.</text>
</comment>
<feature type="transmembrane region" description="Helical" evidence="1">
    <location>
        <begin position="12"/>
        <end position="30"/>
    </location>
</feature>
<evidence type="ECO:0000313" key="3">
    <source>
        <dbReference type="Proteomes" id="UP000558192"/>
    </source>
</evidence>
<keyword evidence="1" id="KW-1133">Transmembrane helix</keyword>
<keyword evidence="1" id="KW-0472">Membrane</keyword>
<dbReference type="Proteomes" id="UP000558192">
    <property type="component" value="Unassembled WGS sequence"/>
</dbReference>
<name>A0A7X5Y6B5_9SPHN</name>
<organism evidence="2 3">
    <name type="scientific">Sphingomonas kaistensis</name>
    <dbReference type="NCBI Taxonomy" id="298708"/>
    <lineage>
        <taxon>Bacteria</taxon>
        <taxon>Pseudomonadati</taxon>
        <taxon>Pseudomonadota</taxon>
        <taxon>Alphaproteobacteria</taxon>
        <taxon>Sphingomonadales</taxon>
        <taxon>Sphingomonadaceae</taxon>
        <taxon>Sphingomonas</taxon>
    </lineage>
</organism>
<evidence type="ECO:0000313" key="2">
    <source>
        <dbReference type="EMBL" id="NJC04301.1"/>
    </source>
</evidence>
<dbReference type="EMBL" id="JAATJC010000001">
    <property type="protein sequence ID" value="NJC04301.1"/>
    <property type="molecule type" value="Genomic_DNA"/>
</dbReference>
<feature type="transmembrane region" description="Helical" evidence="1">
    <location>
        <begin position="63"/>
        <end position="83"/>
    </location>
</feature>